<reference evidence="5 7" key="3">
    <citation type="submission" date="2020-03" db="EMBL/GenBank/DDBJ databases">
        <title>Bacillus aquiflavi sp. nov., isolated from yellow water of strong flavor Chinese baijiu in Yibin region of China.</title>
        <authorList>
            <person name="Xie J."/>
        </authorList>
    </citation>
    <scope>NUCLEOTIDE SEQUENCE [LARGE SCALE GENOMIC DNA]</scope>
    <source>
        <strain evidence="5 7">Gsoil 114</strain>
    </source>
</reference>
<dbReference type="STRING" id="363870.NG54_12520"/>
<dbReference type="CDD" id="cd04735">
    <property type="entry name" value="OYE_like_4_FMN"/>
    <property type="match status" value="1"/>
</dbReference>
<evidence type="ECO:0000313" key="5">
    <source>
        <dbReference type="EMBL" id="NEY19953.1"/>
    </source>
</evidence>
<dbReference type="PANTHER" id="PTHR43656:SF2">
    <property type="entry name" value="BINDING OXIDOREDUCTASE, PUTATIVE (AFU_ORTHOLOGUE AFUA_2G08260)-RELATED"/>
    <property type="match status" value="1"/>
</dbReference>
<dbReference type="GO" id="GO:0010181">
    <property type="term" value="F:FMN binding"/>
    <property type="evidence" value="ECO:0007669"/>
    <property type="project" value="InterPro"/>
</dbReference>
<evidence type="ECO:0000313" key="4">
    <source>
        <dbReference type="EMBL" id="KHD84895.1"/>
    </source>
</evidence>
<dbReference type="Proteomes" id="UP000476934">
    <property type="component" value="Unassembled WGS sequence"/>
</dbReference>
<gene>
    <name evidence="5" type="ORF">G4D61_08230</name>
    <name evidence="4" type="ORF">NG54_12520</name>
</gene>
<dbReference type="Gene3D" id="3.20.20.70">
    <property type="entry name" value="Aldolase class I"/>
    <property type="match status" value="1"/>
</dbReference>
<keyword evidence="2" id="KW-0560">Oxidoreductase</keyword>
<dbReference type="EMBL" id="JRUN01000038">
    <property type="protein sequence ID" value="KHD84895.1"/>
    <property type="molecule type" value="Genomic_DNA"/>
</dbReference>
<evidence type="ECO:0000256" key="1">
    <source>
        <dbReference type="ARBA" id="ARBA00022630"/>
    </source>
</evidence>
<dbReference type="InterPro" id="IPR013785">
    <property type="entry name" value="Aldolase_TIM"/>
</dbReference>
<dbReference type="PANTHER" id="PTHR43656">
    <property type="entry name" value="BINDING OXIDOREDUCTASE, PUTATIVE (AFU_ORTHOLOGUE AFUA_2G08260)-RELATED"/>
    <property type="match status" value="1"/>
</dbReference>
<dbReference type="OrthoDB" id="9772736at2"/>
<protein>
    <submittedName>
        <fullName evidence="4">NADH-dependent flavin oxidoreductase</fullName>
    </submittedName>
</protein>
<keyword evidence="7" id="KW-1185">Reference proteome</keyword>
<dbReference type="SUPFAM" id="SSF51395">
    <property type="entry name" value="FMN-linked oxidoreductases"/>
    <property type="match status" value="1"/>
</dbReference>
<dbReference type="GO" id="GO:0016491">
    <property type="term" value="F:oxidoreductase activity"/>
    <property type="evidence" value="ECO:0007669"/>
    <property type="project" value="UniProtKB-KW"/>
</dbReference>
<evidence type="ECO:0000259" key="3">
    <source>
        <dbReference type="Pfam" id="PF00724"/>
    </source>
</evidence>
<feature type="domain" description="NADH:flavin oxidoreductase/NADH oxidase N-terminal" evidence="3">
    <location>
        <begin position="6"/>
        <end position="333"/>
    </location>
</feature>
<dbReference type="Proteomes" id="UP000030588">
    <property type="component" value="Unassembled WGS sequence"/>
</dbReference>
<comment type="caution">
    <text evidence="4">The sequence shown here is derived from an EMBL/GenBank/DDBJ whole genome shotgun (WGS) entry which is preliminary data.</text>
</comment>
<keyword evidence="1" id="KW-0285">Flavoprotein</keyword>
<evidence type="ECO:0000313" key="6">
    <source>
        <dbReference type="Proteomes" id="UP000030588"/>
    </source>
</evidence>
<dbReference type="AlphaFoldDB" id="A0A0A6V9N3"/>
<evidence type="ECO:0000313" key="7">
    <source>
        <dbReference type="Proteomes" id="UP000476934"/>
    </source>
</evidence>
<dbReference type="Pfam" id="PF00724">
    <property type="entry name" value="Oxidored_FMN"/>
    <property type="match status" value="1"/>
</dbReference>
<proteinExistence type="predicted"/>
<dbReference type="InterPro" id="IPR001155">
    <property type="entry name" value="OxRdtase_FMN_N"/>
</dbReference>
<reference evidence="5" key="2">
    <citation type="submission" date="2020-02" db="EMBL/GenBank/DDBJ databases">
        <authorList>
            <person name="Feng H."/>
        </authorList>
    </citation>
    <scope>NUCLEOTIDE SEQUENCE [LARGE SCALE GENOMIC DNA]</scope>
    <source>
        <strain evidence="5">Gsoil 114</strain>
    </source>
</reference>
<evidence type="ECO:0000256" key="2">
    <source>
        <dbReference type="ARBA" id="ARBA00023002"/>
    </source>
</evidence>
<reference evidence="4 6" key="1">
    <citation type="submission" date="2014-10" db="EMBL/GenBank/DDBJ databases">
        <title>Draft genome of phytase producing Bacillus ginsengihumi strain M2.11.</title>
        <authorList>
            <person name="Toymentseva A."/>
            <person name="Boulygina E.A."/>
            <person name="Kazakov S.V."/>
            <person name="Kayumov I."/>
            <person name="Suleimanova A.D."/>
            <person name="Mardanova A.M."/>
            <person name="Maria S.N."/>
            <person name="Sergey M.Y."/>
            <person name="Sharipova M.R."/>
        </authorList>
    </citation>
    <scope>NUCLEOTIDE SEQUENCE [LARGE SCALE GENOMIC DNA]</scope>
    <source>
        <strain evidence="4 6">M2.11</strain>
    </source>
</reference>
<dbReference type="RefSeq" id="WP_025730857.1">
    <property type="nucleotide sequence ID" value="NZ_JAAIWK010000011.1"/>
</dbReference>
<name>A0A0A6V9N3_9BACI</name>
<dbReference type="EMBL" id="JAAIWK010000011">
    <property type="protein sequence ID" value="NEY19953.1"/>
    <property type="molecule type" value="Genomic_DNA"/>
</dbReference>
<organism evidence="4 6">
    <name type="scientific">Heyndrickxia ginsengihumi</name>
    <dbReference type="NCBI Taxonomy" id="363870"/>
    <lineage>
        <taxon>Bacteria</taxon>
        <taxon>Bacillati</taxon>
        <taxon>Bacillota</taxon>
        <taxon>Bacilli</taxon>
        <taxon>Bacillales</taxon>
        <taxon>Bacillaceae</taxon>
        <taxon>Heyndrickxia</taxon>
    </lineage>
</organism>
<accession>A0A0A6V9N3</accession>
<sequence>MKYDALFQSFNFKSGIEIENRIVMAPMTHFASNDDGSISDAELKYYSERANGPGLIITACANVTANGKAFPGQPAVDRDEMITGLRTLAETIKKNGAKAVLQIHHGGRECPPELVPNGDVVSASDVESSQGVQARALKEEEVAEIIRAFGEATRRAIEAGFDGVEIHGANGYLLQQFFSPFSNRRNDKWGGSLEKRLSFPMAIVDEVKNAVSAHAKEPFLIGYRLSPEEPHEPGITMKETFTLLDALVEKDLDYIHISLQEFWSKPRRGTTDTRSRIEIIQERIGDKVPVIGVGSIYTAEDAIKAKETNIPLIALGRELIIEPHWVEKIKAGEEATIQTALKKDDQERLVIPAQLWQAIVNAPGWFPFN</sequence>
<dbReference type="InterPro" id="IPR051799">
    <property type="entry name" value="NADH_flavin_oxidoreductase"/>
</dbReference>